<dbReference type="RefSeq" id="WP_369192334.1">
    <property type="nucleotide sequence ID" value="NZ_CP163431.1"/>
</dbReference>
<evidence type="ECO:0000256" key="4">
    <source>
        <dbReference type="PIRSR" id="PIRSR000390-2"/>
    </source>
</evidence>
<organism evidence="6">
    <name type="scientific">Streptomyces sp. R08</name>
    <dbReference type="NCBI Taxonomy" id="3238624"/>
    <lineage>
        <taxon>Bacteria</taxon>
        <taxon>Bacillati</taxon>
        <taxon>Actinomycetota</taxon>
        <taxon>Actinomycetes</taxon>
        <taxon>Kitasatosporales</taxon>
        <taxon>Streptomycetaceae</taxon>
        <taxon>Streptomyces</taxon>
    </lineage>
</organism>
<dbReference type="InterPro" id="IPR000653">
    <property type="entry name" value="DegT/StrS_aminotransferase"/>
</dbReference>
<evidence type="ECO:0000313" key="6">
    <source>
        <dbReference type="EMBL" id="XDQ07563.1"/>
    </source>
</evidence>
<dbReference type="Pfam" id="PF01041">
    <property type="entry name" value="DegT_DnrJ_EryC1"/>
    <property type="match status" value="1"/>
</dbReference>
<reference evidence="6" key="1">
    <citation type="submission" date="2024-07" db="EMBL/GenBank/DDBJ databases">
        <authorList>
            <person name="Yu S.T."/>
        </authorList>
    </citation>
    <scope>NUCLEOTIDE SEQUENCE</scope>
    <source>
        <strain evidence="6">R08</strain>
    </source>
</reference>
<protein>
    <submittedName>
        <fullName evidence="6">DegT/DnrJ/EryC1/StrS family aminotransferase</fullName>
    </submittedName>
</protein>
<dbReference type="GO" id="GO:0000271">
    <property type="term" value="P:polysaccharide biosynthetic process"/>
    <property type="evidence" value="ECO:0007669"/>
    <property type="project" value="TreeGrafter"/>
</dbReference>
<keyword evidence="6" id="KW-0032">Aminotransferase</keyword>
<feature type="active site" description="Proton acceptor" evidence="3">
    <location>
        <position position="193"/>
    </location>
</feature>
<sequence>MNDNKRVYKIPKYNYADQFPDLDSAALPAIRRLLLSGEYILGPEVTQFEDDFARFLDVEHAVGVNSGTDALILALDALGIGPGDEVVTVANSFHATAQAIVRCGASPVLVDCGDDDFLISLDQVAAAVNSRTRAVVVVHLFGRAADVESAAALCDHRGLFLIEDCAQAAGARSRGKRVGTTSHAGCWSFAPAKNLAAAGDGGAVTTAHGDTARQVRLLRHFGQPVQNRHDLVGYNSRLDSLQALLLAQKLKHLDAWNTARARVADGYRQRLSELPLSVQEQGGPGEHVYHLFQVRAESAEVRDGLVNCLQDAGVDAVVRYPVPLHLQGAFSFLGHRRGAFPIAEALAQQTLCLPIRPDLSERDLDYVCAVIAQFFGNS</sequence>
<keyword evidence="6" id="KW-0808">Transferase</keyword>
<dbReference type="InterPro" id="IPR015421">
    <property type="entry name" value="PyrdxlP-dep_Trfase_major"/>
</dbReference>
<proteinExistence type="inferred from homology"/>
<comment type="similarity">
    <text evidence="2 5">Belongs to the DegT/DnrJ/EryC1 family.</text>
</comment>
<dbReference type="SUPFAM" id="SSF53383">
    <property type="entry name" value="PLP-dependent transferases"/>
    <property type="match status" value="1"/>
</dbReference>
<dbReference type="InterPro" id="IPR015422">
    <property type="entry name" value="PyrdxlP-dep_Trfase_small"/>
</dbReference>
<feature type="modified residue" description="N6-(pyridoxal phosphate)lysine" evidence="4">
    <location>
        <position position="193"/>
    </location>
</feature>
<dbReference type="CDD" id="cd00616">
    <property type="entry name" value="AHBA_syn"/>
    <property type="match status" value="1"/>
</dbReference>
<dbReference type="AlphaFoldDB" id="A0AB39MRC8"/>
<evidence type="ECO:0000256" key="3">
    <source>
        <dbReference type="PIRSR" id="PIRSR000390-1"/>
    </source>
</evidence>
<evidence type="ECO:0000256" key="5">
    <source>
        <dbReference type="RuleBase" id="RU004508"/>
    </source>
</evidence>
<dbReference type="PANTHER" id="PTHR30244:SF36">
    <property type="entry name" value="3-OXO-GLUCOSE-6-PHOSPHATE:GLUTAMATE AMINOTRANSFERASE"/>
    <property type="match status" value="1"/>
</dbReference>
<dbReference type="EMBL" id="CP163431">
    <property type="protein sequence ID" value="XDQ07563.1"/>
    <property type="molecule type" value="Genomic_DNA"/>
</dbReference>
<dbReference type="Gene3D" id="3.40.640.10">
    <property type="entry name" value="Type I PLP-dependent aspartate aminotransferase-like (Major domain)"/>
    <property type="match status" value="1"/>
</dbReference>
<dbReference type="GO" id="GO:0030170">
    <property type="term" value="F:pyridoxal phosphate binding"/>
    <property type="evidence" value="ECO:0007669"/>
    <property type="project" value="TreeGrafter"/>
</dbReference>
<keyword evidence="1 4" id="KW-0663">Pyridoxal phosphate</keyword>
<evidence type="ECO:0000256" key="2">
    <source>
        <dbReference type="ARBA" id="ARBA00037999"/>
    </source>
</evidence>
<dbReference type="PANTHER" id="PTHR30244">
    <property type="entry name" value="TRANSAMINASE"/>
    <property type="match status" value="1"/>
</dbReference>
<dbReference type="GO" id="GO:0008483">
    <property type="term" value="F:transaminase activity"/>
    <property type="evidence" value="ECO:0007669"/>
    <property type="project" value="UniProtKB-KW"/>
</dbReference>
<dbReference type="Gene3D" id="3.90.1150.10">
    <property type="entry name" value="Aspartate Aminotransferase, domain 1"/>
    <property type="match status" value="1"/>
</dbReference>
<evidence type="ECO:0000256" key="1">
    <source>
        <dbReference type="ARBA" id="ARBA00022898"/>
    </source>
</evidence>
<accession>A0AB39MRC8</accession>
<gene>
    <name evidence="6" type="ORF">AB5J58_48615</name>
</gene>
<dbReference type="PIRSF" id="PIRSF000390">
    <property type="entry name" value="PLP_StrS"/>
    <property type="match status" value="1"/>
</dbReference>
<dbReference type="InterPro" id="IPR015424">
    <property type="entry name" value="PyrdxlP-dep_Trfase"/>
</dbReference>
<name>A0AB39MRC8_9ACTN</name>